<sequence length="239" mass="24907">MQAETGPALKDLPDVTVFSTCTADCQKYGHSDNCWMPPGTASEAAAALPLRAFTLGRPRGGGAAAAAAVAAASSALALSHGRGLGSSSPAAVGAVGAVGAVAVLSSSSSSPVAAVAVGPRPHEAGKSRQADAYYNAFYSNNYRSHRPEMYHHHHQHQHQQHHGGGVAGAEKIPLAELKARPFDDDDDDGDDDDDEEEEEEDEDMEGAGSEELPLTSQPYRQSSVPVGTPQDFGSKELYL</sequence>
<evidence type="ECO:0000313" key="3">
    <source>
        <dbReference type="RefSeq" id="XP_032800988.1"/>
    </source>
</evidence>
<dbReference type="AlphaFoldDB" id="A0AAJ7SM10"/>
<reference evidence="3" key="1">
    <citation type="submission" date="2025-08" db="UniProtKB">
        <authorList>
            <consortium name="RefSeq"/>
        </authorList>
    </citation>
    <scope>IDENTIFICATION</scope>
    <source>
        <tissue evidence="3">Sperm</tissue>
    </source>
</reference>
<evidence type="ECO:0000313" key="2">
    <source>
        <dbReference type="Proteomes" id="UP001318040"/>
    </source>
</evidence>
<gene>
    <name evidence="3" type="primary">LOC116937942</name>
</gene>
<feature type="region of interest" description="Disordered" evidence="1">
    <location>
        <begin position="178"/>
        <end position="239"/>
    </location>
</feature>
<keyword evidence="2" id="KW-1185">Reference proteome</keyword>
<dbReference type="KEGG" id="pmrn:116937942"/>
<dbReference type="RefSeq" id="XP_032800988.1">
    <property type="nucleotide sequence ID" value="XM_032945097.1"/>
</dbReference>
<organism evidence="2 3">
    <name type="scientific">Petromyzon marinus</name>
    <name type="common">Sea lamprey</name>
    <dbReference type="NCBI Taxonomy" id="7757"/>
    <lineage>
        <taxon>Eukaryota</taxon>
        <taxon>Metazoa</taxon>
        <taxon>Chordata</taxon>
        <taxon>Craniata</taxon>
        <taxon>Vertebrata</taxon>
        <taxon>Cyclostomata</taxon>
        <taxon>Hyperoartia</taxon>
        <taxon>Petromyzontiformes</taxon>
        <taxon>Petromyzontidae</taxon>
        <taxon>Petromyzon</taxon>
    </lineage>
</organism>
<feature type="compositionally biased region" description="Polar residues" evidence="1">
    <location>
        <begin position="214"/>
        <end position="225"/>
    </location>
</feature>
<dbReference type="Proteomes" id="UP001318040">
    <property type="component" value="Unplaced"/>
</dbReference>
<protein>
    <submittedName>
        <fullName evidence="3">POU domain, class 3, transcription factor 3-like</fullName>
    </submittedName>
</protein>
<evidence type="ECO:0000256" key="1">
    <source>
        <dbReference type="SAM" id="MobiDB-lite"/>
    </source>
</evidence>
<proteinExistence type="predicted"/>
<feature type="compositionally biased region" description="Acidic residues" evidence="1">
    <location>
        <begin position="183"/>
        <end position="205"/>
    </location>
</feature>
<accession>A0AAJ7SM10</accession>
<name>A0AAJ7SM10_PETMA</name>